<dbReference type="RefSeq" id="WP_092781535.1">
    <property type="nucleotide sequence ID" value="NZ_FNAP01000001.1"/>
</dbReference>
<dbReference type="NCBIfam" id="TIGR03464">
    <property type="entry name" value="HpnC"/>
    <property type="match status" value="1"/>
</dbReference>
<dbReference type="InterPro" id="IPR002060">
    <property type="entry name" value="Squ/phyt_synthse"/>
</dbReference>
<gene>
    <name evidence="2" type="ORF">SAMN05421720_101505</name>
</gene>
<dbReference type="GO" id="GO:0051996">
    <property type="term" value="F:squalene synthase [NAD(P)H] activity"/>
    <property type="evidence" value="ECO:0007669"/>
    <property type="project" value="InterPro"/>
</dbReference>
<sequence length="288" mass="30975">MTATAPSQPTAAEAPSGKHAGTENFPVGSILLSKRVRPHVATFYAFARAIDDIGDAPRLSADEKIARLDGFEAAVTGRDTTDPAYAKGHAMRESLQATNVPARHCVDLIAAFKQDAIKGRYADWDDLVAYCILSAAPVGRYLVDLHGGSRNGYGPSDALCIALQVINHLQDCQDDYRTLDRVYLPQDWMATDGAAVEDLDRATCTPGLRRTVDRCLEGCRALLTEARALPGGVIDRRLGMESAVIVDVAETLVRKLAREDPLKAPVKLTKPQAALCALRGVARGVLGR</sequence>
<dbReference type="SFLD" id="SFLDG01018">
    <property type="entry name" value="Squalene/Phytoene_Synthase_Lik"/>
    <property type="match status" value="1"/>
</dbReference>
<dbReference type="InterPro" id="IPR044843">
    <property type="entry name" value="Trans_IPPS_bact-type"/>
</dbReference>
<dbReference type="InterPro" id="IPR033904">
    <property type="entry name" value="Trans_IPPS_HH"/>
</dbReference>
<dbReference type="InterPro" id="IPR017827">
    <property type="entry name" value="HSQ_synthase_HpnC"/>
</dbReference>
<dbReference type="SUPFAM" id="SSF48576">
    <property type="entry name" value="Terpenoid synthases"/>
    <property type="match status" value="1"/>
</dbReference>
<dbReference type="GO" id="GO:0004311">
    <property type="term" value="F:geranylgeranyl diphosphate synthase activity"/>
    <property type="evidence" value="ECO:0007669"/>
    <property type="project" value="InterPro"/>
</dbReference>
<dbReference type="AlphaFoldDB" id="A0A1G6XH66"/>
<dbReference type="Pfam" id="PF00494">
    <property type="entry name" value="SQS_PSY"/>
    <property type="match status" value="1"/>
</dbReference>
<protein>
    <submittedName>
        <fullName evidence="2">Squalene synthase HpnC</fullName>
    </submittedName>
</protein>
<feature type="compositionally biased region" description="Polar residues" evidence="1">
    <location>
        <begin position="1"/>
        <end position="10"/>
    </location>
</feature>
<dbReference type="OrthoDB" id="9807580at2"/>
<dbReference type="GO" id="GO:0016114">
    <property type="term" value="P:terpenoid biosynthetic process"/>
    <property type="evidence" value="ECO:0007669"/>
    <property type="project" value="UniProtKB-ARBA"/>
</dbReference>
<name>A0A1G6XH66_9PROT</name>
<dbReference type="STRING" id="69960.SAMN05421720_101505"/>
<reference evidence="2 3" key="1">
    <citation type="submission" date="2016-10" db="EMBL/GenBank/DDBJ databases">
        <authorList>
            <person name="de Groot N.N."/>
        </authorList>
    </citation>
    <scope>NUCLEOTIDE SEQUENCE [LARGE SCALE GENOMIC DNA]</scope>
    <source>
        <strain evidence="2 3">ATCC 700224</strain>
    </source>
</reference>
<dbReference type="InterPro" id="IPR008949">
    <property type="entry name" value="Isoprenoid_synthase_dom_sf"/>
</dbReference>
<dbReference type="SFLD" id="SFLDG01212">
    <property type="entry name" value="Phytoene_synthase_like"/>
    <property type="match status" value="1"/>
</dbReference>
<dbReference type="Gene3D" id="1.10.600.10">
    <property type="entry name" value="Farnesyl Diphosphate Synthase"/>
    <property type="match status" value="1"/>
</dbReference>
<dbReference type="PANTHER" id="PTHR31480">
    <property type="entry name" value="BIFUNCTIONAL LYCOPENE CYCLASE/PHYTOENE SYNTHASE"/>
    <property type="match status" value="1"/>
</dbReference>
<proteinExistence type="predicted"/>
<dbReference type="EMBL" id="FNAP01000001">
    <property type="protein sequence ID" value="SDD77574.1"/>
    <property type="molecule type" value="Genomic_DNA"/>
</dbReference>
<dbReference type="SFLD" id="SFLDS00005">
    <property type="entry name" value="Isoprenoid_Synthase_Type_I"/>
    <property type="match status" value="1"/>
</dbReference>
<accession>A0A1G6XH66</accession>
<evidence type="ECO:0000313" key="2">
    <source>
        <dbReference type="EMBL" id="SDD77574.1"/>
    </source>
</evidence>
<feature type="region of interest" description="Disordered" evidence="1">
    <location>
        <begin position="1"/>
        <end position="20"/>
    </location>
</feature>
<evidence type="ECO:0000313" key="3">
    <source>
        <dbReference type="Proteomes" id="UP000199412"/>
    </source>
</evidence>
<keyword evidence="3" id="KW-1185">Reference proteome</keyword>
<dbReference type="Proteomes" id="UP000199412">
    <property type="component" value="Unassembled WGS sequence"/>
</dbReference>
<evidence type="ECO:0000256" key="1">
    <source>
        <dbReference type="SAM" id="MobiDB-lite"/>
    </source>
</evidence>
<dbReference type="CDD" id="cd00683">
    <property type="entry name" value="Trans_IPPS_HH"/>
    <property type="match status" value="1"/>
</dbReference>
<organism evidence="2 3">
    <name type="scientific">Rhodospira trueperi</name>
    <dbReference type="NCBI Taxonomy" id="69960"/>
    <lineage>
        <taxon>Bacteria</taxon>
        <taxon>Pseudomonadati</taxon>
        <taxon>Pseudomonadota</taxon>
        <taxon>Alphaproteobacteria</taxon>
        <taxon>Rhodospirillales</taxon>
        <taxon>Rhodospirillaceae</taxon>
        <taxon>Rhodospira</taxon>
    </lineage>
</organism>